<dbReference type="InterPro" id="IPR000160">
    <property type="entry name" value="GGDEF_dom"/>
</dbReference>
<dbReference type="CDD" id="cd01949">
    <property type="entry name" value="GGDEF"/>
    <property type="match status" value="1"/>
</dbReference>
<evidence type="ECO:0000313" key="10">
    <source>
        <dbReference type="EMBL" id="TCT42835.1"/>
    </source>
</evidence>
<accession>A0A4R3P3Y0</accession>
<feature type="transmembrane region" description="Helical" evidence="8">
    <location>
        <begin position="103"/>
        <end position="125"/>
    </location>
</feature>
<dbReference type="PROSITE" id="PS50887">
    <property type="entry name" value="GGDEF"/>
    <property type="match status" value="1"/>
</dbReference>
<gene>
    <name evidence="10" type="ORF">EDC90_1004136</name>
</gene>
<organism evidence="10 11">
    <name type="scientific">Martelella mediterranea</name>
    <dbReference type="NCBI Taxonomy" id="293089"/>
    <lineage>
        <taxon>Bacteria</taxon>
        <taxon>Pseudomonadati</taxon>
        <taxon>Pseudomonadota</taxon>
        <taxon>Alphaproteobacteria</taxon>
        <taxon>Hyphomicrobiales</taxon>
        <taxon>Aurantimonadaceae</taxon>
        <taxon>Martelella</taxon>
    </lineage>
</organism>
<dbReference type="EC" id="2.7.7.65" evidence="2"/>
<dbReference type="GO" id="GO:0052621">
    <property type="term" value="F:diguanylate cyclase activity"/>
    <property type="evidence" value="ECO:0007669"/>
    <property type="project" value="UniProtKB-EC"/>
</dbReference>
<keyword evidence="11" id="KW-1185">Reference proteome</keyword>
<dbReference type="NCBIfam" id="TIGR00254">
    <property type="entry name" value="GGDEF"/>
    <property type="match status" value="1"/>
</dbReference>
<reference evidence="10 11" key="1">
    <citation type="submission" date="2019-03" db="EMBL/GenBank/DDBJ databases">
        <title>Freshwater and sediment microbial communities from various areas in North America, analyzing microbe dynamics in response to fracking.</title>
        <authorList>
            <person name="Lamendella R."/>
        </authorList>
    </citation>
    <scope>NUCLEOTIDE SEQUENCE [LARGE SCALE GENOMIC DNA]</scope>
    <source>
        <strain evidence="10 11">175.2</strain>
    </source>
</reference>
<evidence type="ECO:0000256" key="4">
    <source>
        <dbReference type="ARBA" id="ARBA00022692"/>
    </source>
</evidence>
<evidence type="ECO:0000256" key="8">
    <source>
        <dbReference type="SAM" id="Phobius"/>
    </source>
</evidence>
<dbReference type="Proteomes" id="UP000295097">
    <property type="component" value="Unassembled WGS sequence"/>
</dbReference>
<evidence type="ECO:0000256" key="5">
    <source>
        <dbReference type="ARBA" id="ARBA00022989"/>
    </source>
</evidence>
<feature type="domain" description="GGDEF" evidence="9">
    <location>
        <begin position="228"/>
        <end position="361"/>
    </location>
</feature>
<dbReference type="SMART" id="SM00267">
    <property type="entry name" value="GGDEF"/>
    <property type="match status" value="1"/>
</dbReference>
<evidence type="ECO:0000256" key="2">
    <source>
        <dbReference type="ARBA" id="ARBA00012528"/>
    </source>
</evidence>
<keyword evidence="3" id="KW-1003">Cell membrane</keyword>
<dbReference type="Gene3D" id="3.30.70.270">
    <property type="match status" value="1"/>
</dbReference>
<dbReference type="Pfam" id="PF00990">
    <property type="entry name" value="GGDEF"/>
    <property type="match status" value="1"/>
</dbReference>
<dbReference type="EMBL" id="SMAR01000004">
    <property type="protein sequence ID" value="TCT42835.1"/>
    <property type="molecule type" value="Genomic_DNA"/>
</dbReference>
<dbReference type="InterPro" id="IPR043128">
    <property type="entry name" value="Rev_trsase/Diguanyl_cyclase"/>
</dbReference>
<feature type="transmembrane region" description="Helical" evidence="8">
    <location>
        <begin position="7"/>
        <end position="26"/>
    </location>
</feature>
<dbReference type="SUPFAM" id="SSF55073">
    <property type="entry name" value="Nucleotide cyclase"/>
    <property type="match status" value="1"/>
</dbReference>
<evidence type="ECO:0000256" key="1">
    <source>
        <dbReference type="ARBA" id="ARBA00004651"/>
    </source>
</evidence>
<keyword evidence="4 8" id="KW-0812">Transmembrane</keyword>
<dbReference type="PANTHER" id="PTHR45138:SF9">
    <property type="entry name" value="DIGUANYLATE CYCLASE DGCM-RELATED"/>
    <property type="match status" value="1"/>
</dbReference>
<feature type="transmembrane region" description="Helical" evidence="8">
    <location>
        <begin position="158"/>
        <end position="181"/>
    </location>
</feature>
<evidence type="ECO:0000313" key="11">
    <source>
        <dbReference type="Proteomes" id="UP000295097"/>
    </source>
</evidence>
<feature type="transmembrane region" description="Helical" evidence="8">
    <location>
        <begin position="69"/>
        <end position="97"/>
    </location>
</feature>
<sequence>MLQFSFIGQLVASLGLGALVVIGYGIVLRRLGGKRSALYASAIIFSFGALAAMVNPIELQPGIVFDARAVFIALAAPFGGSLAGVAAGMSAAAFRYWGGGDGAVAGMTGIVISTLAGLIFCWLSLKRQTVKSLLMLGLMTDIMVFSVFVLGFEVAGPLFQNVALPLSLINIGGVVMLGYVLEATRQADDHLRLVEFEAERDPLTNLWNRRALAELGVRMAAPDNTEPKQGCIILFDIDHFKAINDRFGHPRGDLVLLAVARVISTRVRRSDMVVRYGGEEIAVILLGSPVEAACRVAEQVRHLVEEERFEHEGHSFGVTVSAGLTAFDTMQMPLSHALDLADRALYKAKNAGRNRVHFETVQTKEPIAASNS</sequence>
<dbReference type="GO" id="GO:0005886">
    <property type="term" value="C:plasma membrane"/>
    <property type="evidence" value="ECO:0007669"/>
    <property type="project" value="UniProtKB-SubCell"/>
</dbReference>
<dbReference type="GO" id="GO:1902201">
    <property type="term" value="P:negative regulation of bacterial-type flagellum-dependent cell motility"/>
    <property type="evidence" value="ECO:0007669"/>
    <property type="project" value="TreeGrafter"/>
</dbReference>
<feature type="transmembrane region" description="Helical" evidence="8">
    <location>
        <begin position="132"/>
        <end position="152"/>
    </location>
</feature>
<comment type="catalytic activity">
    <reaction evidence="7">
        <text>2 GTP = 3',3'-c-di-GMP + 2 diphosphate</text>
        <dbReference type="Rhea" id="RHEA:24898"/>
        <dbReference type="ChEBI" id="CHEBI:33019"/>
        <dbReference type="ChEBI" id="CHEBI:37565"/>
        <dbReference type="ChEBI" id="CHEBI:58805"/>
        <dbReference type="EC" id="2.7.7.65"/>
    </reaction>
</comment>
<protein>
    <recommendedName>
        <fullName evidence="2">diguanylate cyclase</fullName>
        <ecNumber evidence="2">2.7.7.65</ecNumber>
    </recommendedName>
</protein>
<comment type="subcellular location">
    <subcellularLocation>
        <location evidence="1">Cell membrane</location>
        <topology evidence="1">Multi-pass membrane protein</topology>
    </subcellularLocation>
</comment>
<dbReference type="GO" id="GO:0071555">
    <property type="term" value="P:cell wall organization"/>
    <property type="evidence" value="ECO:0007669"/>
    <property type="project" value="InterPro"/>
</dbReference>
<dbReference type="InterPro" id="IPR050469">
    <property type="entry name" value="Diguanylate_Cyclase"/>
</dbReference>
<evidence type="ECO:0000259" key="9">
    <source>
        <dbReference type="PROSITE" id="PS50887"/>
    </source>
</evidence>
<name>A0A4R3P3Y0_9HYPH</name>
<dbReference type="FunFam" id="3.30.70.270:FF:000001">
    <property type="entry name" value="Diguanylate cyclase domain protein"/>
    <property type="match status" value="1"/>
</dbReference>
<evidence type="ECO:0000256" key="6">
    <source>
        <dbReference type="ARBA" id="ARBA00023136"/>
    </source>
</evidence>
<dbReference type="InterPro" id="IPR011620">
    <property type="entry name" value="Sig_transdc_His_kinase_LytS_TM"/>
</dbReference>
<dbReference type="GO" id="GO:0043709">
    <property type="term" value="P:cell adhesion involved in single-species biofilm formation"/>
    <property type="evidence" value="ECO:0007669"/>
    <property type="project" value="TreeGrafter"/>
</dbReference>
<dbReference type="Pfam" id="PF07694">
    <property type="entry name" value="5TM-5TMR_LYT"/>
    <property type="match status" value="1"/>
</dbReference>
<comment type="caution">
    <text evidence="10">The sequence shown here is derived from an EMBL/GenBank/DDBJ whole genome shotgun (WGS) entry which is preliminary data.</text>
</comment>
<dbReference type="OrthoDB" id="9812260at2"/>
<dbReference type="PANTHER" id="PTHR45138">
    <property type="entry name" value="REGULATORY COMPONENTS OF SENSORY TRANSDUCTION SYSTEM"/>
    <property type="match status" value="1"/>
</dbReference>
<keyword evidence="5 8" id="KW-1133">Transmembrane helix</keyword>
<evidence type="ECO:0000256" key="3">
    <source>
        <dbReference type="ARBA" id="ARBA00022475"/>
    </source>
</evidence>
<feature type="transmembrane region" description="Helical" evidence="8">
    <location>
        <begin position="38"/>
        <end position="57"/>
    </location>
</feature>
<proteinExistence type="predicted"/>
<dbReference type="AlphaFoldDB" id="A0A4R3P3Y0"/>
<dbReference type="GO" id="GO:0000155">
    <property type="term" value="F:phosphorelay sensor kinase activity"/>
    <property type="evidence" value="ECO:0007669"/>
    <property type="project" value="InterPro"/>
</dbReference>
<keyword evidence="6 8" id="KW-0472">Membrane</keyword>
<evidence type="ECO:0000256" key="7">
    <source>
        <dbReference type="ARBA" id="ARBA00034247"/>
    </source>
</evidence>
<dbReference type="InterPro" id="IPR029787">
    <property type="entry name" value="Nucleotide_cyclase"/>
</dbReference>